<dbReference type="Pfam" id="PF00496">
    <property type="entry name" value="SBP_bac_5"/>
    <property type="match status" value="1"/>
</dbReference>
<gene>
    <name evidence="6" type="ORF">ACIB24_03285</name>
</gene>
<dbReference type="Proteomes" id="UP001612915">
    <property type="component" value="Unassembled WGS sequence"/>
</dbReference>
<dbReference type="SUPFAM" id="SSF53850">
    <property type="entry name" value="Periplasmic binding protein-like II"/>
    <property type="match status" value="1"/>
</dbReference>
<feature type="domain" description="Solute-binding protein family 5" evidence="5">
    <location>
        <begin position="85"/>
        <end position="434"/>
    </location>
</feature>
<evidence type="ECO:0000313" key="7">
    <source>
        <dbReference type="Proteomes" id="UP001612915"/>
    </source>
</evidence>
<dbReference type="RefSeq" id="WP_398275102.1">
    <property type="nucleotide sequence ID" value="NZ_JBITLV010000001.1"/>
</dbReference>
<dbReference type="EMBL" id="JBITLV010000001">
    <property type="protein sequence ID" value="MFI7586082.1"/>
    <property type="molecule type" value="Genomic_DNA"/>
</dbReference>
<dbReference type="PANTHER" id="PTHR30290:SF9">
    <property type="entry name" value="OLIGOPEPTIDE-BINDING PROTEIN APPA"/>
    <property type="match status" value="1"/>
</dbReference>
<dbReference type="InterPro" id="IPR000914">
    <property type="entry name" value="SBP_5_dom"/>
</dbReference>
<evidence type="ECO:0000256" key="3">
    <source>
        <dbReference type="ARBA" id="ARBA00022729"/>
    </source>
</evidence>
<evidence type="ECO:0000313" key="6">
    <source>
        <dbReference type="EMBL" id="MFI7586082.1"/>
    </source>
</evidence>
<sequence>MRRTTSRTTTAWLALGTAATLVVAGCSAGSGVNTGGGSGTGAGTLNAAIAGEPDQLDPHKTTSYMSFEVLENVYDTLVEPDENLEMQPALAESWTTSPDKLKWTFKLRKDVTFHNGDAFTADDVVYSYDRIIDDKLQTAYKFDSVKDVKKVDDYTVDIDLKTETPNLLANLGSFKGMAIVDKANVEDKKIGSAPVGTGPFSFESWQRGQSISLKANPKYWGGAPKLGGVKFTFVKEPSTALANLRGGQVQWTDNLPPAQVTALTKSSNPVVKSVPSNDYWYFALNEKKKPFNDVRVRQAFAWGIDRNAITEAAKYGAAQPNQTAIPKTSSWYYDYAPYSYDPAKAKALLDQAGVKNLSVDFMVTSEYPESVTIAQVMKDQLSKAGIDLKIRTEDFNTWLADEGSGKYDGFALSWLGNIDPDEFYYSQHHTGGSYNFQKFSNKDVDAALDKGHTTSDQAARKAAYDQAAKLIVDQASYIYLYNPNVVQGYSSKLQGYTVRGDRAVRFRDASLSS</sequence>
<evidence type="ECO:0000256" key="2">
    <source>
        <dbReference type="ARBA" id="ARBA00022448"/>
    </source>
</evidence>
<name>A0ABW8AKC1_9ACTN</name>
<dbReference type="InterPro" id="IPR030678">
    <property type="entry name" value="Peptide/Ni-bd"/>
</dbReference>
<dbReference type="Gene3D" id="3.40.190.10">
    <property type="entry name" value="Periplasmic binding protein-like II"/>
    <property type="match status" value="1"/>
</dbReference>
<evidence type="ECO:0000256" key="4">
    <source>
        <dbReference type="SAM" id="SignalP"/>
    </source>
</evidence>
<protein>
    <submittedName>
        <fullName evidence="6">ABC transporter substrate-binding protein</fullName>
    </submittedName>
</protein>
<feature type="signal peptide" evidence="4">
    <location>
        <begin position="1"/>
        <end position="24"/>
    </location>
</feature>
<evidence type="ECO:0000259" key="5">
    <source>
        <dbReference type="Pfam" id="PF00496"/>
    </source>
</evidence>
<evidence type="ECO:0000256" key="1">
    <source>
        <dbReference type="ARBA" id="ARBA00005695"/>
    </source>
</evidence>
<organism evidence="6 7">
    <name type="scientific">Spongisporangium articulatum</name>
    <dbReference type="NCBI Taxonomy" id="3362603"/>
    <lineage>
        <taxon>Bacteria</taxon>
        <taxon>Bacillati</taxon>
        <taxon>Actinomycetota</taxon>
        <taxon>Actinomycetes</taxon>
        <taxon>Kineosporiales</taxon>
        <taxon>Kineosporiaceae</taxon>
        <taxon>Spongisporangium</taxon>
    </lineage>
</organism>
<comment type="caution">
    <text evidence="6">The sequence shown here is derived from an EMBL/GenBank/DDBJ whole genome shotgun (WGS) entry which is preliminary data.</text>
</comment>
<dbReference type="Gene3D" id="3.90.76.10">
    <property type="entry name" value="Dipeptide-binding Protein, Domain 1"/>
    <property type="match status" value="1"/>
</dbReference>
<dbReference type="Gene3D" id="3.10.105.10">
    <property type="entry name" value="Dipeptide-binding Protein, Domain 3"/>
    <property type="match status" value="1"/>
</dbReference>
<keyword evidence="3 4" id="KW-0732">Signal</keyword>
<reference evidence="6 7" key="1">
    <citation type="submission" date="2024-10" db="EMBL/GenBank/DDBJ databases">
        <title>The Natural Products Discovery Center: Release of the First 8490 Sequenced Strains for Exploring Actinobacteria Biosynthetic Diversity.</title>
        <authorList>
            <person name="Kalkreuter E."/>
            <person name="Kautsar S.A."/>
            <person name="Yang D."/>
            <person name="Bader C.D."/>
            <person name="Teijaro C.N."/>
            <person name="Fluegel L."/>
            <person name="Davis C.M."/>
            <person name="Simpson J.R."/>
            <person name="Lauterbach L."/>
            <person name="Steele A.D."/>
            <person name="Gui C."/>
            <person name="Meng S."/>
            <person name="Li G."/>
            <person name="Viehrig K."/>
            <person name="Ye F."/>
            <person name="Su P."/>
            <person name="Kiefer A.F."/>
            <person name="Nichols A."/>
            <person name="Cepeda A.J."/>
            <person name="Yan W."/>
            <person name="Fan B."/>
            <person name="Jiang Y."/>
            <person name="Adhikari A."/>
            <person name="Zheng C.-J."/>
            <person name="Schuster L."/>
            <person name="Cowan T.M."/>
            <person name="Smanski M.J."/>
            <person name="Chevrette M.G."/>
            <person name="De Carvalho L.P.S."/>
            <person name="Shen B."/>
        </authorList>
    </citation>
    <scope>NUCLEOTIDE SEQUENCE [LARGE SCALE GENOMIC DNA]</scope>
    <source>
        <strain evidence="6 7">NPDC049639</strain>
    </source>
</reference>
<comment type="similarity">
    <text evidence="1">Belongs to the bacterial solute-binding protein 5 family.</text>
</comment>
<dbReference type="PROSITE" id="PS51257">
    <property type="entry name" value="PROKAR_LIPOPROTEIN"/>
    <property type="match status" value="1"/>
</dbReference>
<dbReference type="InterPro" id="IPR039424">
    <property type="entry name" value="SBP_5"/>
</dbReference>
<feature type="chain" id="PRO_5047267598" evidence="4">
    <location>
        <begin position="25"/>
        <end position="513"/>
    </location>
</feature>
<dbReference type="PANTHER" id="PTHR30290">
    <property type="entry name" value="PERIPLASMIC BINDING COMPONENT OF ABC TRANSPORTER"/>
    <property type="match status" value="1"/>
</dbReference>
<proteinExistence type="inferred from homology"/>
<keyword evidence="7" id="KW-1185">Reference proteome</keyword>
<dbReference type="PIRSF" id="PIRSF002741">
    <property type="entry name" value="MppA"/>
    <property type="match status" value="1"/>
</dbReference>
<accession>A0ABW8AKC1</accession>
<keyword evidence="2" id="KW-0813">Transport</keyword>